<evidence type="ECO:0008006" key="3">
    <source>
        <dbReference type="Google" id="ProtNLM"/>
    </source>
</evidence>
<dbReference type="AlphaFoldDB" id="A0A382RIE2"/>
<gene>
    <name evidence="2" type="ORF">METZ01_LOCUS349761</name>
</gene>
<proteinExistence type="predicted"/>
<sequence length="103" mass="11658">MALDQVRNQFESFLNPLSRSKRVTLLLALFVILVGMGFLLFQSSYRSWIVLKSGLDPTQSESMLKLLHQHRIPAHLETGGSILMVEQDKHDQALQLLDLPASQ</sequence>
<keyword evidence="1" id="KW-0812">Transmembrane</keyword>
<reference evidence="2" key="1">
    <citation type="submission" date="2018-05" db="EMBL/GenBank/DDBJ databases">
        <authorList>
            <person name="Lanie J.A."/>
            <person name="Ng W.-L."/>
            <person name="Kazmierczak K.M."/>
            <person name="Andrzejewski T.M."/>
            <person name="Davidsen T.M."/>
            <person name="Wayne K.J."/>
            <person name="Tettelin H."/>
            <person name="Glass J.I."/>
            <person name="Rusch D."/>
            <person name="Podicherti R."/>
            <person name="Tsui H.-C.T."/>
            <person name="Winkler M.E."/>
        </authorList>
    </citation>
    <scope>NUCLEOTIDE SEQUENCE</scope>
</reference>
<accession>A0A382RIE2</accession>
<evidence type="ECO:0000313" key="2">
    <source>
        <dbReference type="EMBL" id="SVC96907.1"/>
    </source>
</evidence>
<organism evidence="2">
    <name type="scientific">marine metagenome</name>
    <dbReference type="NCBI Taxonomy" id="408172"/>
    <lineage>
        <taxon>unclassified sequences</taxon>
        <taxon>metagenomes</taxon>
        <taxon>ecological metagenomes</taxon>
    </lineage>
</organism>
<keyword evidence="1" id="KW-0472">Membrane</keyword>
<protein>
    <recommendedName>
        <fullName evidence="3">Flagellar M-ring N-terminal domain-containing protein</fullName>
    </recommendedName>
</protein>
<name>A0A382RIE2_9ZZZZ</name>
<dbReference type="EMBL" id="UINC01121616">
    <property type="protein sequence ID" value="SVC96907.1"/>
    <property type="molecule type" value="Genomic_DNA"/>
</dbReference>
<evidence type="ECO:0000256" key="1">
    <source>
        <dbReference type="SAM" id="Phobius"/>
    </source>
</evidence>
<feature type="transmembrane region" description="Helical" evidence="1">
    <location>
        <begin position="23"/>
        <end position="41"/>
    </location>
</feature>
<keyword evidence="1" id="KW-1133">Transmembrane helix</keyword>